<dbReference type="InterPro" id="IPR036909">
    <property type="entry name" value="Cyt_c-like_dom_sf"/>
</dbReference>
<dbReference type="EMBL" id="AP017313">
    <property type="protein sequence ID" value="BAU55179.1"/>
    <property type="molecule type" value="Genomic_DNA"/>
</dbReference>
<gene>
    <name evidence="1" type="primary">fdhC</name>
    <name evidence="1" type="ORF">MgSA37_03360</name>
</gene>
<dbReference type="KEGG" id="mgot:MgSA37_03360"/>
<reference evidence="1 2" key="1">
    <citation type="submission" date="2015-12" db="EMBL/GenBank/DDBJ databases">
        <title>Genome sequence of Mucilaginibacter gotjawali.</title>
        <authorList>
            <person name="Lee J.S."/>
            <person name="Lee K.C."/>
            <person name="Kim K.K."/>
            <person name="Lee B.W."/>
        </authorList>
    </citation>
    <scope>NUCLEOTIDE SEQUENCE [LARGE SCALE GENOMIC DNA]</scope>
    <source>
        <strain evidence="1 2">SA3-7</strain>
    </source>
</reference>
<dbReference type="GO" id="GO:0046872">
    <property type="term" value="F:metal ion binding"/>
    <property type="evidence" value="ECO:0007669"/>
    <property type="project" value="UniProtKB-KW"/>
</dbReference>
<dbReference type="Pfam" id="PF00034">
    <property type="entry name" value="Cytochrom_C"/>
    <property type="match status" value="1"/>
</dbReference>
<dbReference type="InterPro" id="IPR051459">
    <property type="entry name" value="Cytochrome_c-type_DH"/>
</dbReference>
<dbReference type="InterPro" id="IPR009056">
    <property type="entry name" value="Cyt_c-like_dom"/>
</dbReference>
<evidence type="ECO:0000313" key="1">
    <source>
        <dbReference type="EMBL" id="BAU55179.1"/>
    </source>
</evidence>
<dbReference type="SUPFAM" id="SSF46626">
    <property type="entry name" value="Cytochrome c"/>
    <property type="match status" value="2"/>
</dbReference>
<dbReference type="PROSITE" id="PS51007">
    <property type="entry name" value="CYTC"/>
    <property type="match status" value="1"/>
</dbReference>
<dbReference type="GO" id="GO:0020037">
    <property type="term" value="F:heme binding"/>
    <property type="evidence" value="ECO:0007669"/>
    <property type="project" value="InterPro"/>
</dbReference>
<dbReference type="PANTHER" id="PTHR35008:SF8">
    <property type="entry name" value="ALCOHOL DEHYDROGENASE CYTOCHROME C SUBUNIT"/>
    <property type="match status" value="1"/>
</dbReference>
<protein>
    <submittedName>
        <fullName evidence="1">Fructose dehydrogenase cytochrome subunit</fullName>
    </submittedName>
</protein>
<dbReference type="Proteomes" id="UP000218263">
    <property type="component" value="Chromosome"/>
</dbReference>
<dbReference type="OrthoDB" id="9809720at2"/>
<proteinExistence type="predicted"/>
<dbReference type="Gene3D" id="1.10.760.10">
    <property type="entry name" value="Cytochrome c-like domain"/>
    <property type="match status" value="2"/>
</dbReference>
<evidence type="ECO:0000313" key="2">
    <source>
        <dbReference type="Proteomes" id="UP000218263"/>
    </source>
</evidence>
<dbReference type="AlphaFoldDB" id="A0A0X8X848"/>
<keyword evidence="2" id="KW-1185">Reference proteome</keyword>
<name>A0A0X8X848_9SPHI</name>
<dbReference type="RefSeq" id="WP_096353396.1">
    <property type="nucleotide sequence ID" value="NZ_AP017313.1"/>
</dbReference>
<organism evidence="1 2">
    <name type="scientific">Mucilaginibacter gotjawali</name>
    <dbReference type="NCBI Taxonomy" id="1550579"/>
    <lineage>
        <taxon>Bacteria</taxon>
        <taxon>Pseudomonadati</taxon>
        <taxon>Bacteroidota</taxon>
        <taxon>Sphingobacteriia</taxon>
        <taxon>Sphingobacteriales</taxon>
        <taxon>Sphingobacteriaceae</taxon>
        <taxon>Mucilaginibacter</taxon>
    </lineage>
</organism>
<dbReference type="PANTHER" id="PTHR35008">
    <property type="entry name" value="BLL4482 PROTEIN-RELATED"/>
    <property type="match status" value="1"/>
</dbReference>
<dbReference type="GO" id="GO:0009055">
    <property type="term" value="F:electron transfer activity"/>
    <property type="evidence" value="ECO:0007669"/>
    <property type="project" value="InterPro"/>
</dbReference>
<accession>A0A0X8X848</accession>
<sequence length="330" mass="36694">MKKFKKVLLYAVILIVLVIVSVISYVTLALPDVGKPENITVALTPQRIARGQYLANHVTLCVDCHSKRDWTKLAAPIVDGTLGGGGEAFDASVGFPGSVHVPNITPYKLKDWTDGEIFRAITSGVRKNGEAIFPLMPWPYYSKLSREDVYAIIAYLRTLKPIVADYPKSTLNFPLNILVHTMPQKAPLSEIPPATDTLKYGEYLTNATACKECHSQDDKGKLIAGLEFAGGHEYQVNGHIVRSSNITPDKATGIGTWTEAQFLARFKTYNDRSKAARVEKEDFQTLMPWYDYAGMNDGDLKAIYAYLRTVKPVKNKVEKFQAKLTAAFEK</sequence>